<dbReference type="GO" id="GO:0043957">
    <property type="term" value="F:acryloyl-CoA reductase (NADPH) activity"/>
    <property type="evidence" value="ECO:0007669"/>
    <property type="project" value="TreeGrafter"/>
</dbReference>
<dbReference type="EMBL" id="CAJVAS010000007">
    <property type="protein sequence ID" value="CAG7618934.1"/>
    <property type="molecule type" value="Genomic_DNA"/>
</dbReference>
<dbReference type="Pfam" id="PF00107">
    <property type="entry name" value="ADH_zinc_N"/>
    <property type="match status" value="1"/>
</dbReference>
<dbReference type="SMART" id="SM00829">
    <property type="entry name" value="PKS_ER"/>
    <property type="match status" value="1"/>
</dbReference>
<evidence type="ECO:0000313" key="2">
    <source>
        <dbReference type="EMBL" id="CAG7618934.1"/>
    </source>
</evidence>
<sequence>MQETFRAFVVNRSGGAGAAELQTLSPADLPAGNVTLRVAYSSVNYKDAMAASPNNKIVKAYPMVPGIDMAGTVVESSDARFRPGDPVIATGYELGISHFGGYSELARVPADWLVPLPPGLTLREAMALGTAGFTAALSIHRLEQNGLTPGDGPVLVTGASGGVGSLAVAMLAGLGYEVEASTGKDEEHDHLRQLGAAAILHRSALTPEAIPPLQRQRWAGAVDTVGGQTLAFALGSMRYGGSVAACGVTGGADVPTTVYPFILRGVNLLGIDSVYCRADTRAELWNRLGGDLKPKGLDAICREITLDELPGTLEQALKGTGKGRTIVRLAE</sequence>
<dbReference type="EC" id="1.6.5.-" evidence="2"/>
<gene>
    <name evidence="2" type="primary">yhfP</name>
    <name evidence="2" type="ORF">PAESOLCIP111_02163</name>
</gene>
<dbReference type="InterPro" id="IPR013154">
    <property type="entry name" value="ADH-like_N"/>
</dbReference>
<comment type="caution">
    <text evidence="2">The sequence shown here is derived from an EMBL/GenBank/DDBJ whole genome shotgun (WGS) entry which is preliminary data.</text>
</comment>
<dbReference type="PANTHER" id="PTHR43677:SF1">
    <property type="entry name" value="ACRYLYL-COA REDUCTASE ACUI-RELATED"/>
    <property type="match status" value="1"/>
</dbReference>
<evidence type="ECO:0000313" key="3">
    <source>
        <dbReference type="Proteomes" id="UP000693672"/>
    </source>
</evidence>
<dbReference type="AlphaFoldDB" id="A0A916K1Y8"/>
<dbReference type="PANTHER" id="PTHR43677">
    <property type="entry name" value="SHORT-CHAIN DEHYDROGENASE/REDUCTASE"/>
    <property type="match status" value="1"/>
</dbReference>
<dbReference type="NCBIfam" id="TIGR02823">
    <property type="entry name" value="oxido_YhdH"/>
    <property type="match status" value="1"/>
</dbReference>
<accession>A0A916K1Y8</accession>
<evidence type="ECO:0000259" key="1">
    <source>
        <dbReference type="SMART" id="SM00829"/>
    </source>
</evidence>
<dbReference type="Proteomes" id="UP000693672">
    <property type="component" value="Unassembled WGS sequence"/>
</dbReference>
<dbReference type="Pfam" id="PF08240">
    <property type="entry name" value="ADH_N"/>
    <property type="match status" value="1"/>
</dbReference>
<organism evidence="2 3">
    <name type="scientific">Paenibacillus solanacearum</name>
    <dbReference type="NCBI Taxonomy" id="2048548"/>
    <lineage>
        <taxon>Bacteria</taxon>
        <taxon>Bacillati</taxon>
        <taxon>Bacillota</taxon>
        <taxon>Bacilli</taxon>
        <taxon>Bacillales</taxon>
        <taxon>Paenibacillaceae</taxon>
        <taxon>Paenibacillus</taxon>
    </lineage>
</organism>
<keyword evidence="2" id="KW-0560">Oxidoreductase</keyword>
<feature type="domain" description="Enoyl reductase (ER)" evidence="1">
    <location>
        <begin position="14"/>
        <end position="327"/>
    </location>
</feature>
<reference evidence="2" key="1">
    <citation type="submission" date="2021-06" db="EMBL/GenBank/DDBJ databases">
        <authorList>
            <person name="Criscuolo A."/>
        </authorList>
    </citation>
    <scope>NUCLEOTIDE SEQUENCE</scope>
    <source>
        <strain evidence="2">CIP111600</strain>
    </source>
</reference>
<dbReference type="InterPro" id="IPR014188">
    <property type="entry name" value="Acrylyl-CoA_reductase_AcuI"/>
</dbReference>
<dbReference type="InterPro" id="IPR051397">
    <property type="entry name" value="Zn-ADH-like_protein"/>
</dbReference>
<dbReference type="InterPro" id="IPR013149">
    <property type="entry name" value="ADH-like_C"/>
</dbReference>
<dbReference type="RefSeq" id="WP_218091947.1">
    <property type="nucleotide sequence ID" value="NZ_CAJVAS010000007.1"/>
</dbReference>
<proteinExistence type="predicted"/>
<protein>
    <submittedName>
        <fullName evidence="2">Quinone oxidoreductase YhfP</fullName>
        <ecNumber evidence="2">1.6.5.-</ecNumber>
    </submittedName>
</protein>
<keyword evidence="3" id="KW-1185">Reference proteome</keyword>
<name>A0A916K1Y8_9BACL</name>
<dbReference type="InterPro" id="IPR020843">
    <property type="entry name" value="ER"/>
</dbReference>